<dbReference type="InterPro" id="IPR000485">
    <property type="entry name" value="AsnC-type_HTH_dom"/>
</dbReference>
<dbReference type="STRING" id="376489.A5892_16320"/>
<gene>
    <name evidence="7" type="ORF">A5892_16320</name>
</gene>
<dbReference type="InterPro" id="IPR036388">
    <property type="entry name" value="WH-like_DNA-bd_sf"/>
</dbReference>
<evidence type="ECO:0000313" key="7">
    <source>
        <dbReference type="EMBL" id="ANF58834.1"/>
    </source>
</evidence>
<dbReference type="GO" id="GO:0006355">
    <property type="term" value="P:regulation of DNA-templated transcription"/>
    <property type="evidence" value="ECO:0007669"/>
    <property type="project" value="UniProtKB-ARBA"/>
</dbReference>
<dbReference type="InterPro" id="IPR036390">
    <property type="entry name" value="WH_DNA-bd_sf"/>
</dbReference>
<dbReference type="InterPro" id="IPR019887">
    <property type="entry name" value="Tscrpt_reg_AsnC/Lrp_C"/>
</dbReference>
<dbReference type="GO" id="GO:0043565">
    <property type="term" value="F:sequence-specific DNA binding"/>
    <property type="evidence" value="ECO:0007669"/>
    <property type="project" value="InterPro"/>
</dbReference>
<dbReference type="SMART" id="SM00344">
    <property type="entry name" value="HTH_ASNC"/>
    <property type="match status" value="1"/>
</dbReference>
<dbReference type="KEGG" id="haa:A5892_16320"/>
<feature type="domain" description="HTH asnC-type" evidence="6">
    <location>
        <begin position="10"/>
        <end position="71"/>
    </location>
</feature>
<dbReference type="CDD" id="cd00090">
    <property type="entry name" value="HTH_ARSR"/>
    <property type="match status" value="1"/>
</dbReference>
<protein>
    <recommendedName>
        <fullName evidence="5">Leucine-responsive regulatory protein</fullName>
    </recommendedName>
</protein>
<dbReference type="Pfam" id="PF13412">
    <property type="entry name" value="HTH_24"/>
    <property type="match status" value="1"/>
</dbReference>
<dbReference type="GO" id="GO:0005829">
    <property type="term" value="C:cytosol"/>
    <property type="evidence" value="ECO:0007669"/>
    <property type="project" value="TreeGrafter"/>
</dbReference>
<dbReference type="Gene3D" id="1.10.10.10">
    <property type="entry name" value="Winged helix-like DNA-binding domain superfamily/Winged helix DNA-binding domain"/>
    <property type="match status" value="1"/>
</dbReference>
<keyword evidence="4" id="KW-0804">Transcription</keyword>
<dbReference type="Gene3D" id="3.30.70.920">
    <property type="match status" value="1"/>
</dbReference>
<evidence type="ECO:0000256" key="1">
    <source>
        <dbReference type="ARBA" id="ARBA00023015"/>
    </source>
</evidence>
<dbReference type="AlphaFoldDB" id="A0A172YHW8"/>
<keyword evidence="3" id="KW-0010">Activator</keyword>
<evidence type="ECO:0000259" key="6">
    <source>
        <dbReference type="PROSITE" id="PS50956"/>
    </source>
</evidence>
<dbReference type="SUPFAM" id="SSF46785">
    <property type="entry name" value="Winged helix' DNA-binding domain"/>
    <property type="match status" value="1"/>
</dbReference>
<dbReference type="PANTHER" id="PTHR30154">
    <property type="entry name" value="LEUCINE-RESPONSIVE REGULATORY PROTEIN"/>
    <property type="match status" value="1"/>
</dbReference>
<evidence type="ECO:0000256" key="3">
    <source>
        <dbReference type="ARBA" id="ARBA00023159"/>
    </source>
</evidence>
<name>A0A172YHW8_9GAMM</name>
<dbReference type="GO" id="GO:0043200">
    <property type="term" value="P:response to amino acid"/>
    <property type="evidence" value="ECO:0007669"/>
    <property type="project" value="TreeGrafter"/>
</dbReference>
<reference evidence="7 8" key="1">
    <citation type="submission" date="2016-04" db="EMBL/GenBank/DDBJ databases">
        <title>Complete Genome Sequence of Halotalea alkalilenta IHB B 13600.</title>
        <authorList>
            <person name="Swarnkar M.K."/>
            <person name="Sharma A."/>
            <person name="Kaushal K."/>
            <person name="Soni R."/>
            <person name="Rana S."/>
            <person name="Singh A.K."/>
            <person name="Gulati A."/>
        </authorList>
    </citation>
    <scope>NUCLEOTIDE SEQUENCE [LARGE SCALE GENOMIC DNA]</scope>
    <source>
        <strain evidence="7 8">IHB B 13600</strain>
    </source>
</reference>
<dbReference type="EMBL" id="CP015243">
    <property type="protein sequence ID" value="ANF58834.1"/>
    <property type="molecule type" value="Genomic_DNA"/>
</dbReference>
<evidence type="ECO:0000256" key="2">
    <source>
        <dbReference type="ARBA" id="ARBA00023125"/>
    </source>
</evidence>
<dbReference type="PRINTS" id="PR00033">
    <property type="entry name" value="HTHASNC"/>
</dbReference>
<keyword evidence="2" id="KW-0238">DNA-binding</keyword>
<dbReference type="InterPro" id="IPR011008">
    <property type="entry name" value="Dimeric_a/b-barrel"/>
</dbReference>
<evidence type="ECO:0000256" key="4">
    <source>
        <dbReference type="ARBA" id="ARBA00023163"/>
    </source>
</evidence>
<dbReference type="PANTHER" id="PTHR30154:SF0">
    <property type="entry name" value="LEUCINE-RESPONSIVE REGULATORY PROTEIN"/>
    <property type="match status" value="1"/>
</dbReference>
<dbReference type="SUPFAM" id="SSF54909">
    <property type="entry name" value="Dimeric alpha+beta barrel"/>
    <property type="match status" value="1"/>
</dbReference>
<dbReference type="Proteomes" id="UP000077875">
    <property type="component" value="Chromosome"/>
</dbReference>
<keyword evidence="1" id="KW-0805">Transcription regulation</keyword>
<keyword evidence="8" id="KW-1185">Reference proteome</keyword>
<proteinExistence type="predicted"/>
<dbReference type="RefSeq" id="WP_064123690.1">
    <property type="nucleotide sequence ID" value="NZ_CP015243.1"/>
</dbReference>
<evidence type="ECO:0000256" key="5">
    <source>
        <dbReference type="ARBA" id="ARBA00039227"/>
    </source>
</evidence>
<organism evidence="7 8">
    <name type="scientific">Halotalea alkalilenta</name>
    <dbReference type="NCBI Taxonomy" id="376489"/>
    <lineage>
        <taxon>Bacteria</taxon>
        <taxon>Pseudomonadati</taxon>
        <taxon>Pseudomonadota</taxon>
        <taxon>Gammaproteobacteria</taxon>
        <taxon>Oceanospirillales</taxon>
        <taxon>Halomonadaceae</taxon>
        <taxon>Halotalea</taxon>
    </lineage>
</organism>
<dbReference type="InterPro" id="IPR011991">
    <property type="entry name" value="ArsR-like_HTH"/>
</dbReference>
<dbReference type="Pfam" id="PF01037">
    <property type="entry name" value="AsnC_trans_reg"/>
    <property type="match status" value="1"/>
</dbReference>
<dbReference type="InterPro" id="IPR019888">
    <property type="entry name" value="Tscrpt_reg_AsnC-like"/>
</dbReference>
<sequence>MADEQRFSPLTALDRRILQALQQDGRLSNRALAERVGLSASACWKHTQRLFEDKVITSVQARIDPRAVDRQTMVMVGVVLDRSSQQSFEQFASAARALPQVLECYLVAGDMDYFLKVRVRDLPAFNRFHSERILALPHVLQVRTFFVLDEIKADGTLSF</sequence>
<evidence type="ECO:0000313" key="8">
    <source>
        <dbReference type="Proteomes" id="UP000077875"/>
    </source>
</evidence>
<accession>A0A172YHW8</accession>
<dbReference type="PROSITE" id="PS50956">
    <property type="entry name" value="HTH_ASNC_2"/>
    <property type="match status" value="1"/>
</dbReference>